<gene>
    <name evidence="2" type="ordered locus">Dalk_3544</name>
</gene>
<organism evidence="2 3">
    <name type="scientific">Desulfatibacillum aliphaticivorans</name>
    <dbReference type="NCBI Taxonomy" id="218208"/>
    <lineage>
        <taxon>Bacteria</taxon>
        <taxon>Pseudomonadati</taxon>
        <taxon>Thermodesulfobacteriota</taxon>
        <taxon>Desulfobacteria</taxon>
        <taxon>Desulfobacterales</taxon>
        <taxon>Desulfatibacillaceae</taxon>
        <taxon>Desulfatibacillum</taxon>
    </lineage>
</organism>
<name>B8FC27_DESAL</name>
<dbReference type="HOGENOM" id="CLU_304783_0_0_7"/>
<dbReference type="Proteomes" id="UP000000739">
    <property type="component" value="Chromosome"/>
</dbReference>
<proteinExistence type="predicted"/>
<dbReference type="eggNOG" id="ENOG5030CU4">
    <property type="taxonomic scope" value="Bacteria"/>
</dbReference>
<evidence type="ECO:0000313" key="2">
    <source>
        <dbReference type="EMBL" id="ACL05232.1"/>
    </source>
</evidence>
<feature type="region of interest" description="Disordered" evidence="1">
    <location>
        <begin position="527"/>
        <end position="562"/>
    </location>
</feature>
<dbReference type="RefSeq" id="WP_015948289.1">
    <property type="nucleotide sequence ID" value="NC_011768.1"/>
</dbReference>
<reference evidence="2 3" key="1">
    <citation type="journal article" date="2012" name="Environ. Microbiol.">
        <title>The genome sequence of Desulfatibacillum alkenivorans AK-01: a blueprint for anaerobic alkane oxidation.</title>
        <authorList>
            <person name="Callaghan A.V."/>
            <person name="Morris B.E."/>
            <person name="Pereira I.A."/>
            <person name="McInerney M.J."/>
            <person name="Austin R.N."/>
            <person name="Groves J.T."/>
            <person name="Kukor J.J."/>
            <person name="Suflita J.M."/>
            <person name="Young L.Y."/>
            <person name="Zylstra G.J."/>
            <person name="Wawrik B."/>
        </authorList>
    </citation>
    <scope>NUCLEOTIDE SEQUENCE [LARGE SCALE GENOMIC DNA]</scope>
    <source>
        <strain evidence="2 3">AK-01</strain>
    </source>
</reference>
<sequence>MTREFNTAFNAERAKRGTAPINLVEFGFSTPLLVSDRNPGIPAFNISPVEQDYTQFLVSDPGGLLSVSNDEIQIASSGSSAYAYMDMGSGAFGNNDFVHQVSYNITETGSWNMGQLWIWGLSDTIGVLSGADSMMGVFAAKTSSGNGTIVLTAKGSGWSLTDYAGVSLPLDADYYVTITYEASSKTLSCGVYSDSARTVLVADMSLVLTSELSLPYLFGISTYNLLAISGSVGPLLIDSGYADVPALVTDWSYVDSATDAARDLISPVTAPDLELTLANTGDIPFSSYFDSEPVESVPVTIYQWFKGLAYDSKEIIFQGYVREVTGYNSMTCTLLIQGLWAKYDRLIGRDLAVTYDEFSGADPDAIGKMQPLVYGAVDNLPCLAVEAGAMSSLPEDISASATSIELSDASVFPTSGTVQIDSEQITYTGKSSNTLTGCTRGANSTDAVLHDAGASAAEVLSQYVYLLAGHPVKSIGDVFVDGVRQTSGYTAYTGQTGDAFTGYSGKAVIVFDALPAVVKQVNLSADVDEGSHSHESSSSTTVSIPATGWSDPNGAWNDESNAKDGNESTYAYANAMDENKALQINFSATSQGTVSNLRVKIVYSTEINEGDNYLKVGVDGSTRQYLPGTGGVDNINTVYRNFSRNDWAFTVYIDCDDLMIGKATRIYEVSVEATYGIGVTASAAEGVLVTLTGNSSADTVIGGQVTANLEGYQDDASGTYTGTASALIERPDHVFKHLLMARLGMDSSLQDSTAFTEAGTFFSTNSYAFALAVTRTEQASSLLARLAFQCRSFFRFTPYGKAKLLPRQLSQTSDLAVGMSAIVLDSLSISRTPTDTLINAFTVHFDKDQTAGGSQAGDYLDAVACSDATSISTYGERNPTREADFYFDAIRDETMAAHVGAFYLAQHKRPRKMPALSVFLDNMEAEPGDYIAITHPLDSMAAFVAEVLKTTHFLGSAKAREMDRLEIIAIDNGA</sequence>
<keyword evidence="3" id="KW-1185">Reference proteome</keyword>
<dbReference type="KEGG" id="dal:Dalk_3544"/>
<dbReference type="EMBL" id="CP001322">
    <property type="protein sequence ID" value="ACL05232.1"/>
    <property type="molecule type" value="Genomic_DNA"/>
</dbReference>
<accession>B8FC27</accession>
<protein>
    <submittedName>
        <fullName evidence="2">Uncharacterized protein</fullName>
    </submittedName>
</protein>
<evidence type="ECO:0000256" key="1">
    <source>
        <dbReference type="SAM" id="MobiDB-lite"/>
    </source>
</evidence>
<dbReference type="AlphaFoldDB" id="B8FC27"/>
<evidence type="ECO:0000313" key="3">
    <source>
        <dbReference type="Proteomes" id="UP000000739"/>
    </source>
</evidence>